<name>A0ABQ9HL79_9NEOP</name>
<dbReference type="EMBL" id="JARBHB010000004">
    <property type="protein sequence ID" value="KAJ8885101.1"/>
    <property type="molecule type" value="Genomic_DNA"/>
</dbReference>
<gene>
    <name evidence="1" type="ORF">PR048_011297</name>
</gene>
<keyword evidence="2" id="KW-1185">Reference proteome</keyword>
<comment type="caution">
    <text evidence="1">The sequence shown here is derived from an EMBL/GenBank/DDBJ whole genome shotgun (WGS) entry which is preliminary data.</text>
</comment>
<dbReference type="Proteomes" id="UP001159363">
    <property type="component" value="Chromosome X"/>
</dbReference>
<evidence type="ECO:0000313" key="1">
    <source>
        <dbReference type="EMBL" id="KAJ8885101.1"/>
    </source>
</evidence>
<accession>A0ABQ9HL79</accession>
<reference evidence="1 2" key="1">
    <citation type="submission" date="2023-02" db="EMBL/GenBank/DDBJ databases">
        <title>LHISI_Scaffold_Assembly.</title>
        <authorList>
            <person name="Stuart O.P."/>
            <person name="Cleave R."/>
            <person name="Magrath M.J.L."/>
            <person name="Mikheyev A.S."/>
        </authorList>
    </citation>
    <scope>NUCLEOTIDE SEQUENCE [LARGE SCALE GENOMIC DNA]</scope>
    <source>
        <strain evidence="1">Daus_M_001</strain>
        <tissue evidence="1">Leg muscle</tissue>
    </source>
</reference>
<evidence type="ECO:0000313" key="2">
    <source>
        <dbReference type="Proteomes" id="UP001159363"/>
    </source>
</evidence>
<organism evidence="1 2">
    <name type="scientific">Dryococelus australis</name>
    <dbReference type="NCBI Taxonomy" id="614101"/>
    <lineage>
        <taxon>Eukaryota</taxon>
        <taxon>Metazoa</taxon>
        <taxon>Ecdysozoa</taxon>
        <taxon>Arthropoda</taxon>
        <taxon>Hexapoda</taxon>
        <taxon>Insecta</taxon>
        <taxon>Pterygota</taxon>
        <taxon>Neoptera</taxon>
        <taxon>Polyneoptera</taxon>
        <taxon>Phasmatodea</taxon>
        <taxon>Verophasmatodea</taxon>
        <taxon>Anareolatae</taxon>
        <taxon>Phasmatidae</taxon>
        <taxon>Eurycanthinae</taxon>
        <taxon>Dryococelus</taxon>
    </lineage>
</organism>
<sequence length="219" mass="24752">MGMPQHLARTKLHKNPHLRGKLEILKREKVENKMVDDKQNIGQKPDGHHLKDKVKYIKDGHYDNIHGGIKPRELHTQPTAPEPANTIYRNTINFFSYDVYVTSSIYFHQCSTIVSDWYCAIDFFSCYAFKILNGVIKLFGLVVRLLTSHPDESGSIPRGVGPRFSHVGIELNDAAGRLVFSGISSFPALLHTHLTSPSSDLKTLIPTCVYSMSHQFAMF</sequence>
<proteinExistence type="predicted"/>
<protein>
    <submittedName>
        <fullName evidence="1">Uncharacterized protein</fullName>
    </submittedName>
</protein>